<dbReference type="Pfam" id="PF07714">
    <property type="entry name" value="PK_Tyr_Ser-Thr"/>
    <property type="match status" value="1"/>
</dbReference>
<feature type="compositionally biased region" description="Basic and acidic residues" evidence="1">
    <location>
        <begin position="296"/>
        <end position="311"/>
    </location>
</feature>
<dbReference type="AlphaFoldDB" id="A0A8H2ZZ14"/>
<name>A0A8H2ZZ14_9AGAM</name>
<reference evidence="4" key="1">
    <citation type="submission" date="2021-01" db="EMBL/GenBank/DDBJ databases">
        <authorList>
            <person name="Kaushik A."/>
        </authorList>
    </citation>
    <scope>NUCLEOTIDE SEQUENCE</scope>
    <source>
        <strain evidence="4">AG1-1C</strain>
    </source>
</reference>
<evidence type="ECO:0000256" key="1">
    <source>
        <dbReference type="SAM" id="MobiDB-lite"/>
    </source>
</evidence>
<accession>A0A8H2ZZ14</accession>
<dbReference type="PROSITE" id="PS50011">
    <property type="entry name" value="PROTEIN_KINASE_DOM"/>
    <property type="match status" value="1"/>
</dbReference>
<dbReference type="InterPro" id="IPR011009">
    <property type="entry name" value="Kinase-like_dom_sf"/>
</dbReference>
<dbReference type="InterPro" id="IPR008271">
    <property type="entry name" value="Ser/Thr_kinase_AS"/>
</dbReference>
<dbReference type="GO" id="GO:0007034">
    <property type="term" value="P:vacuolar transport"/>
    <property type="evidence" value="ECO:0007669"/>
    <property type="project" value="UniProtKB-ARBA"/>
</dbReference>
<evidence type="ECO:0000313" key="4">
    <source>
        <dbReference type="EMBL" id="CAE6376742.1"/>
    </source>
</evidence>
<dbReference type="GO" id="GO:0016192">
    <property type="term" value="P:vesicle-mediated transport"/>
    <property type="evidence" value="ECO:0007669"/>
    <property type="project" value="UniProtKB-ARBA"/>
</dbReference>
<evidence type="ECO:0000259" key="3">
    <source>
        <dbReference type="PROSITE" id="PS50179"/>
    </source>
</evidence>
<dbReference type="Proteomes" id="UP000663846">
    <property type="component" value="Unassembled WGS sequence"/>
</dbReference>
<comment type="caution">
    <text evidence="4">The sequence shown here is derived from an EMBL/GenBank/DDBJ whole genome shotgun (WGS) entry which is preliminary data.</text>
</comment>
<dbReference type="InterPro" id="IPR002014">
    <property type="entry name" value="VHS_dom"/>
</dbReference>
<dbReference type="InterPro" id="IPR051681">
    <property type="entry name" value="Ser/Thr_Kinases-Pseudokinases"/>
</dbReference>
<dbReference type="InterPro" id="IPR001245">
    <property type="entry name" value="Ser-Thr/Tyr_kinase_cat_dom"/>
</dbReference>
<organism evidence="4 5">
    <name type="scientific">Rhizoctonia solani</name>
    <dbReference type="NCBI Taxonomy" id="456999"/>
    <lineage>
        <taxon>Eukaryota</taxon>
        <taxon>Fungi</taxon>
        <taxon>Dikarya</taxon>
        <taxon>Basidiomycota</taxon>
        <taxon>Agaricomycotina</taxon>
        <taxon>Agaricomycetes</taxon>
        <taxon>Cantharellales</taxon>
        <taxon>Ceratobasidiaceae</taxon>
        <taxon>Rhizoctonia</taxon>
    </lineage>
</organism>
<dbReference type="InterPro" id="IPR000719">
    <property type="entry name" value="Prot_kinase_dom"/>
</dbReference>
<dbReference type="Gene3D" id="1.10.510.10">
    <property type="entry name" value="Transferase(Phosphotransferase) domain 1"/>
    <property type="match status" value="1"/>
</dbReference>
<dbReference type="EMBL" id="CAJMWS010000189">
    <property type="protein sequence ID" value="CAE6376742.1"/>
    <property type="molecule type" value="Genomic_DNA"/>
</dbReference>
<dbReference type="GO" id="GO:0005524">
    <property type="term" value="F:ATP binding"/>
    <property type="evidence" value="ECO:0007669"/>
    <property type="project" value="InterPro"/>
</dbReference>
<evidence type="ECO:0000313" key="5">
    <source>
        <dbReference type="Proteomes" id="UP000663846"/>
    </source>
</evidence>
<feature type="region of interest" description="Disordered" evidence="1">
    <location>
        <begin position="288"/>
        <end position="311"/>
    </location>
</feature>
<dbReference type="SMART" id="SM00220">
    <property type="entry name" value="S_TKc"/>
    <property type="match status" value="1"/>
</dbReference>
<dbReference type="PANTHER" id="PTHR44329">
    <property type="entry name" value="SERINE/THREONINE-PROTEIN KINASE TNNI3K-RELATED"/>
    <property type="match status" value="1"/>
</dbReference>
<evidence type="ECO:0000259" key="2">
    <source>
        <dbReference type="PROSITE" id="PS50011"/>
    </source>
</evidence>
<protein>
    <submittedName>
        <fullName evidence="4">Uncharacterized protein</fullName>
    </submittedName>
</protein>
<proteinExistence type="predicted"/>
<dbReference type="GO" id="GO:0035091">
    <property type="term" value="F:phosphatidylinositol binding"/>
    <property type="evidence" value="ECO:0007669"/>
    <property type="project" value="InterPro"/>
</dbReference>
<feature type="domain" description="VHS" evidence="3">
    <location>
        <begin position="124"/>
        <end position="238"/>
    </location>
</feature>
<sequence>MLPHPVLRFERATILDALDAISVFNVSVLLQVSVPGLIQLVCTSSYQATMKDLEPLYSKYVPTRMEHRVKNAFGLLRGINNYVANGRERSQDQHELQVHQDIRGDWTSWEVSRLVDYAIHNYIEDWAVVVELCSKFGQDPQETEESFRVLIDDIRRSMSSALVLRVCSYRPLRCRPYFASHMPEQTLLETIEEVALSSRTLPVVRDRLVEVVGASVFLLKGAETLGPYKSTWTNLRRRLGLTYPAEGLTITAEDHIISTNSPITQDPFPQSPLNEPSHYDVANTLSITGSGQDTEQATRDREAEHEYEQRLTRSPTVEIDSGSSILSPVDDVRWLFEECETARGNCRILGESLLHATSDSVLKDPLIKEFRENTMTSKEIIDAHIDSASINADHARARRWSNGSSNSATRSAEERLFQALVTTRIEIKYALETYDELAQLAKTSSSVGSRDTPISRQMTGAEVVSRLIAHGCKDLSSSIDLSTFGEYPISNGGFSDVYRGHLLDGTKVALKLLRVSAHSLGQHPKHLKHAARELHTWNKCDHPNVAPLLGLVVFRGRIGMVSPWMNRGSLSYFLAQTPGANRRSLCVQICEGLSYLHQIGIIHGDMKGANVLITDDGTPVLTDFGNAFLKEQTMNFTPTSSSIAMSVRWSAPEIINGSRPTKASDVYALGTTLYEIVSGKLPYQTQSEVAIVFLVTVRKQLPERPECMPIGHHDAEKLWSLFLRCWSEQEARPSAAETAREIKTISLDNLPVAPPRPSTPSCELERRY</sequence>
<dbReference type="GO" id="GO:0004674">
    <property type="term" value="F:protein serine/threonine kinase activity"/>
    <property type="evidence" value="ECO:0007669"/>
    <property type="project" value="TreeGrafter"/>
</dbReference>
<dbReference type="GO" id="GO:0043130">
    <property type="term" value="F:ubiquitin binding"/>
    <property type="evidence" value="ECO:0007669"/>
    <property type="project" value="InterPro"/>
</dbReference>
<feature type="region of interest" description="Disordered" evidence="1">
    <location>
        <begin position="749"/>
        <end position="768"/>
    </location>
</feature>
<dbReference type="SUPFAM" id="SSF48464">
    <property type="entry name" value="ENTH/VHS domain"/>
    <property type="match status" value="1"/>
</dbReference>
<dbReference type="PROSITE" id="PS50179">
    <property type="entry name" value="VHS"/>
    <property type="match status" value="1"/>
</dbReference>
<gene>
    <name evidence="4" type="ORF">RDB_LOCUS30008</name>
</gene>
<dbReference type="SUPFAM" id="SSF56112">
    <property type="entry name" value="Protein kinase-like (PK-like)"/>
    <property type="match status" value="1"/>
</dbReference>
<feature type="domain" description="Protein kinase" evidence="2">
    <location>
        <begin position="483"/>
        <end position="745"/>
    </location>
</feature>
<dbReference type="PROSITE" id="PS00108">
    <property type="entry name" value="PROTEIN_KINASE_ST"/>
    <property type="match status" value="1"/>
</dbReference>
<dbReference type="PANTHER" id="PTHR44329:SF214">
    <property type="entry name" value="PROTEIN KINASE DOMAIN-CONTAINING PROTEIN"/>
    <property type="match status" value="1"/>
</dbReference>
<dbReference type="InterPro" id="IPR008942">
    <property type="entry name" value="ENTH_VHS"/>
</dbReference>